<dbReference type="GO" id="GO:0004523">
    <property type="term" value="F:RNA-DNA hybrid ribonuclease activity"/>
    <property type="evidence" value="ECO:0007669"/>
    <property type="project" value="InterPro"/>
</dbReference>
<evidence type="ECO:0000259" key="1">
    <source>
        <dbReference type="PROSITE" id="PS50879"/>
    </source>
</evidence>
<feature type="domain" description="RNase H type-1" evidence="1">
    <location>
        <begin position="235"/>
        <end position="366"/>
    </location>
</feature>
<name>A0AAD9X1R3_9ROSI</name>
<dbReference type="InterPro" id="IPR000477">
    <property type="entry name" value="RT_dom"/>
</dbReference>
<sequence length="369" mass="41305">MNWDRDSLEESFSKEEVWFALSSCDGSKAPGPDGFNLKFIKENWDNIQDDFMRFMEFRPISLVGSMYKVLAKVLAIRMRKVMDKVIGESQMAFVGNRQLLDSFITAQGIIDHLKNCREGGLVVKLDFEKAYDSLDHNFLDSMLERMRFGERWRQWIRHCITTPMLSVLVNGRPTRQFGVEKGLRQRPIISISVQCGYGRNSSSDSITTLLWNIKDGCSDSNITKKKKAIEWEHPPNGSFKFNMDGSARGSPSKARIGGVLRDHRGEVLCLFSTNVGIQDAVTAEILALAKACKLCIGKPALLGRNIEFVSDSMVVVSWINGKGIGSIKHVQTIYDISSLLNSIGRVVYCSRMSNSLADMLAKQAGSLVV</sequence>
<reference evidence="2" key="1">
    <citation type="journal article" date="2023" name="Plant J.">
        <title>Genome sequences and population genomics provide insights into the demographic history, inbreeding, and mutation load of two 'living fossil' tree species of Dipteronia.</title>
        <authorList>
            <person name="Feng Y."/>
            <person name="Comes H.P."/>
            <person name="Chen J."/>
            <person name="Zhu S."/>
            <person name="Lu R."/>
            <person name="Zhang X."/>
            <person name="Li P."/>
            <person name="Qiu J."/>
            <person name="Olsen K.M."/>
            <person name="Qiu Y."/>
        </authorList>
    </citation>
    <scope>NUCLEOTIDE SEQUENCE</scope>
    <source>
        <strain evidence="2">KIB01</strain>
    </source>
</reference>
<dbReference type="PROSITE" id="PS50879">
    <property type="entry name" value="RNASE_H_1"/>
    <property type="match status" value="1"/>
</dbReference>
<protein>
    <recommendedName>
        <fullName evidence="1">RNase H type-1 domain-containing protein</fullName>
    </recommendedName>
</protein>
<dbReference type="InterPro" id="IPR052343">
    <property type="entry name" value="Retrotransposon-Effector_Assoc"/>
</dbReference>
<dbReference type="InterPro" id="IPR012337">
    <property type="entry name" value="RNaseH-like_sf"/>
</dbReference>
<dbReference type="InterPro" id="IPR002156">
    <property type="entry name" value="RNaseH_domain"/>
</dbReference>
<dbReference type="Proteomes" id="UP001280121">
    <property type="component" value="Unassembled WGS sequence"/>
</dbReference>
<evidence type="ECO:0000313" key="2">
    <source>
        <dbReference type="EMBL" id="KAK2651346.1"/>
    </source>
</evidence>
<dbReference type="Gene3D" id="3.30.420.10">
    <property type="entry name" value="Ribonuclease H-like superfamily/Ribonuclease H"/>
    <property type="match status" value="1"/>
</dbReference>
<dbReference type="InterPro" id="IPR044730">
    <property type="entry name" value="RNase_H-like_dom_plant"/>
</dbReference>
<gene>
    <name evidence="2" type="ORF">Ddye_011202</name>
</gene>
<dbReference type="InterPro" id="IPR036397">
    <property type="entry name" value="RNaseH_sf"/>
</dbReference>
<evidence type="ECO:0000313" key="3">
    <source>
        <dbReference type="Proteomes" id="UP001280121"/>
    </source>
</evidence>
<dbReference type="SUPFAM" id="SSF56672">
    <property type="entry name" value="DNA/RNA polymerases"/>
    <property type="match status" value="1"/>
</dbReference>
<dbReference type="CDD" id="cd06222">
    <property type="entry name" value="RNase_H_like"/>
    <property type="match status" value="1"/>
</dbReference>
<dbReference type="PANTHER" id="PTHR46890:SF50">
    <property type="entry name" value="RNA-DIRECTED DNA POLYMERASE, EUKARYOTA, REVERSE TRANSCRIPTASE ZINC-BINDING DOMAIN PROTEIN-RELATED"/>
    <property type="match status" value="1"/>
</dbReference>
<organism evidence="2 3">
    <name type="scientific">Dipteronia dyeriana</name>
    <dbReference type="NCBI Taxonomy" id="168575"/>
    <lineage>
        <taxon>Eukaryota</taxon>
        <taxon>Viridiplantae</taxon>
        <taxon>Streptophyta</taxon>
        <taxon>Embryophyta</taxon>
        <taxon>Tracheophyta</taxon>
        <taxon>Spermatophyta</taxon>
        <taxon>Magnoliopsida</taxon>
        <taxon>eudicotyledons</taxon>
        <taxon>Gunneridae</taxon>
        <taxon>Pentapetalae</taxon>
        <taxon>rosids</taxon>
        <taxon>malvids</taxon>
        <taxon>Sapindales</taxon>
        <taxon>Sapindaceae</taxon>
        <taxon>Hippocastanoideae</taxon>
        <taxon>Acereae</taxon>
        <taxon>Dipteronia</taxon>
    </lineage>
</organism>
<dbReference type="Pfam" id="PF00078">
    <property type="entry name" value="RVT_1"/>
    <property type="match status" value="1"/>
</dbReference>
<comment type="caution">
    <text evidence="2">The sequence shown here is derived from an EMBL/GenBank/DDBJ whole genome shotgun (WGS) entry which is preliminary data.</text>
</comment>
<dbReference type="InterPro" id="IPR043502">
    <property type="entry name" value="DNA/RNA_pol_sf"/>
</dbReference>
<dbReference type="EMBL" id="JANJYI010000004">
    <property type="protein sequence ID" value="KAK2651346.1"/>
    <property type="molecule type" value="Genomic_DNA"/>
</dbReference>
<dbReference type="AlphaFoldDB" id="A0AAD9X1R3"/>
<dbReference type="Pfam" id="PF13456">
    <property type="entry name" value="RVT_3"/>
    <property type="match status" value="1"/>
</dbReference>
<dbReference type="PANTHER" id="PTHR46890">
    <property type="entry name" value="NON-LTR RETROLELEMENT REVERSE TRANSCRIPTASE-LIKE PROTEIN-RELATED"/>
    <property type="match status" value="1"/>
</dbReference>
<proteinExistence type="predicted"/>
<accession>A0AAD9X1R3</accession>
<dbReference type="GO" id="GO:0003676">
    <property type="term" value="F:nucleic acid binding"/>
    <property type="evidence" value="ECO:0007669"/>
    <property type="project" value="InterPro"/>
</dbReference>
<keyword evidence="3" id="KW-1185">Reference proteome</keyword>
<dbReference type="SUPFAM" id="SSF53098">
    <property type="entry name" value="Ribonuclease H-like"/>
    <property type="match status" value="1"/>
</dbReference>